<dbReference type="OrthoDB" id="9974378at2759"/>
<reference evidence="2 3" key="1">
    <citation type="journal article" date="2015" name="Nat. Commun.">
        <title>Outbred genome sequencing and CRISPR/Cas9 gene editing in butterflies.</title>
        <authorList>
            <person name="Li X."/>
            <person name="Fan D."/>
            <person name="Zhang W."/>
            <person name="Liu G."/>
            <person name="Zhang L."/>
            <person name="Zhao L."/>
            <person name="Fang X."/>
            <person name="Chen L."/>
            <person name="Dong Y."/>
            <person name="Chen Y."/>
            <person name="Ding Y."/>
            <person name="Zhao R."/>
            <person name="Feng M."/>
            <person name="Zhu Y."/>
            <person name="Feng Y."/>
            <person name="Jiang X."/>
            <person name="Zhu D."/>
            <person name="Xiang H."/>
            <person name="Feng X."/>
            <person name="Li S."/>
            <person name="Wang J."/>
            <person name="Zhang G."/>
            <person name="Kronforst M.R."/>
            <person name="Wang W."/>
        </authorList>
    </citation>
    <scope>NUCLEOTIDE SEQUENCE [LARGE SCALE GENOMIC DNA]</scope>
    <source>
        <strain evidence="2">Ya'a_city_454_Px</strain>
        <tissue evidence="2">Whole body</tissue>
    </source>
</reference>
<dbReference type="Proteomes" id="UP000053268">
    <property type="component" value="Unassembled WGS sequence"/>
</dbReference>
<keyword evidence="2" id="KW-0808">Transferase</keyword>
<evidence type="ECO:0000256" key="1">
    <source>
        <dbReference type="SAM" id="Phobius"/>
    </source>
</evidence>
<evidence type="ECO:0000313" key="2">
    <source>
        <dbReference type="EMBL" id="KPJ02094.1"/>
    </source>
</evidence>
<dbReference type="Proteomes" id="UP000694872">
    <property type="component" value="Unplaced"/>
</dbReference>
<dbReference type="EMBL" id="KQ459256">
    <property type="protein sequence ID" value="KPJ02094.1"/>
    <property type="molecule type" value="Genomic_DNA"/>
</dbReference>
<keyword evidence="1" id="KW-0472">Membrane</keyword>
<dbReference type="KEGG" id="pxu:106120801"/>
<gene>
    <name evidence="4" type="primary">LOC106120801</name>
    <name evidence="2" type="ORF">RR46_01490</name>
</gene>
<dbReference type="RefSeq" id="XP_013171694.1">
    <property type="nucleotide sequence ID" value="XM_013316240.1"/>
</dbReference>
<dbReference type="AlphaFoldDB" id="A0A0N1IA20"/>
<dbReference type="Pfam" id="PF13896">
    <property type="entry name" value="Glyco_transf_49"/>
    <property type="match status" value="1"/>
</dbReference>
<reference evidence="4" key="2">
    <citation type="submission" date="2025-04" db="UniProtKB">
        <authorList>
            <consortium name="RefSeq"/>
        </authorList>
    </citation>
    <scope>IDENTIFICATION</scope>
</reference>
<evidence type="ECO:0000313" key="4">
    <source>
        <dbReference type="RefSeq" id="XP_013171694.1"/>
    </source>
</evidence>
<evidence type="ECO:0000313" key="3">
    <source>
        <dbReference type="Proteomes" id="UP000053268"/>
    </source>
</evidence>
<dbReference type="GO" id="GO:0016757">
    <property type="term" value="F:glycosyltransferase activity"/>
    <property type="evidence" value="ECO:0007669"/>
    <property type="project" value="UniProtKB-KW"/>
</dbReference>
<feature type="transmembrane region" description="Helical" evidence="1">
    <location>
        <begin position="21"/>
        <end position="41"/>
    </location>
</feature>
<proteinExistence type="predicted"/>
<dbReference type="STRING" id="66420.A0A0N1IA20"/>
<keyword evidence="2" id="KW-0328">Glycosyltransferase</keyword>
<keyword evidence="1" id="KW-0812">Transmembrane</keyword>
<keyword evidence="1" id="KW-1133">Transmembrane helix</keyword>
<name>A0A0N1IA20_PAPXU</name>
<keyword evidence="3" id="KW-1185">Reference proteome</keyword>
<dbReference type="GeneID" id="106120801"/>
<sequence length="515" mass="60694">MTRCLRICGSYSYRLTRRHSTILLFIIFILILTTIFHLYGYKHKQQRRVPSQVGDFEYRPGSFLKNKQPNENFTYCQFQYGLPKELKWNSLRIHNSPEIGGKGPYRVIYNAIKGTTFANFTKYNIVTYSTHATPEFLYHVVEIARYWDGPISLSVFVPNYDLDITMQIMTQLCRCYPGMAKISLHLFYHKNHPPKIRSQREYLASLTTEIPTTTSNITIEQILKNKLDNYRKMNNKTRSQYIQWVRKNKIARMMKRMSLKKNSAPNLKFDDCSGPDYDIPTFRKENRIIYPINVGRNSARNASLSNYFLVSDIEMVPSDGLAQKFLKMIRKLMGDKKRDEGCIFAKTIFVVPLFEVEKGEMIPRDKESLVRLVAANRAFYFHQRVCSHCQRFPGLQSWLLRRSPSGVEPMLIARREYPYHRWEPLYFGTQREPWYSETLSWEGRQDKMTQMLELCLQEYRMVVLDGGFLSHAAATRTMAHHSNAERLNNQKYLNIIGKLKQKYPDRPQCRVMWGC</sequence>
<organism evidence="2 3">
    <name type="scientific">Papilio xuthus</name>
    <name type="common">Asian swallowtail butterfly</name>
    <dbReference type="NCBI Taxonomy" id="66420"/>
    <lineage>
        <taxon>Eukaryota</taxon>
        <taxon>Metazoa</taxon>
        <taxon>Ecdysozoa</taxon>
        <taxon>Arthropoda</taxon>
        <taxon>Hexapoda</taxon>
        <taxon>Insecta</taxon>
        <taxon>Pterygota</taxon>
        <taxon>Neoptera</taxon>
        <taxon>Endopterygota</taxon>
        <taxon>Lepidoptera</taxon>
        <taxon>Glossata</taxon>
        <taxon>Ditrysia</taxon>
        <taxon>Papilionoidea</taxon>
        <taxon>Papilionidae</taxon>
        <taxon>Papilioninae</taxon>
        <taxon>Papilio</taxon>
    </lineage>
</organism>
<dbReference type="PANTHER" id="PTHR47412">
    <property type="entry name" value="FI01434P-RELATED"/>
    <property type="match status" value="1"/>
</dbReference>
<protein>
    <submittedName>
        <fullName evidence="2">N-acetyllactosaminide beta-1,3-N-acetylglucosaminyltransferase</fullName>
    </submittedName>
    <submittedName>
        <fullName evidence="4">Uncharacterized protein LOC106120801</fullName>
    </submittedName>
</protein>
<accession>A0A0N1IA20</accession>
<dbReference type="PANTHER" id="PTHR47412:SF1">
    <property type="entry name" value="FI01434P-RELATED"/>
    <property type="match status" value="1"/>
</dbReference>